<gene>
    <name evidence="2" type="ORF">UU24_C0004G0002</name>
</gene>
<dbReference type="InterPro" id="IPR027417">
    <property type="entry name" value="P-loop_NTPase"/>
</dbReference>
<name>A0A0G0TRQ7_9BACT</name>
<accession>A0A0G0TRQ7</accession>
<reference evidence="2 3" key="1">
    <citation type="journal article" date="2015" name="Nature">
        <title>rRNA introns, odd ribosomes, and small enigmatic genomes across a large radiation of phyla.</title>
        <authorList>
            <person name="Brown C.T."/>
            <person name="Hug L.A."/>
            <person name="Thomas B.C."/>
            <person name="Sharon I."/>
            <person name="Castelle C.J."/>
            <person name="Singh A."/>
            <person name="Wilkins M.J."/>
            <person name="Williams K.H."/>
            <person name="Banfield J.F."/>
        </authorList>
    </citation>
    <scope>NUCLEOTIDE SEQUENCE [LARGE SCALE GENOMIC DNA]</scope>
</reference>
<dbReference type="EMBL" id="LBZW01000004">
    <property type="protein sequence ID" value="KKR79664.1"/>
    <property type="molecule type" value="Genomic_DNA"/>
</dbReference>
<dbReference type="PANTHER" id="PTHR43566">
    <property type="entry name" value="CONSERVED PROTEIN"/>
    <property type="match status" value="1"/>
</dbReference>
<comment type="caution">
    <text evidence="2">The sequence shown here is derived from an EMBL/GenBank/DDBJ whole genome shotgun (WGS) entry which is preliminary data.</text>
</comment>
<feature type="domain" description="AAA+ ATPase" evidence="1">
    <location>
        <begin position="17"/>
        <end position="141"/>
    </location>
</feature>
<dbReference type="PANTHER" id="PTHR43566:SF1">
    <property type="entry name" value="AAA+ ATPASE DOMAIN-CONTAINING PROTEIN"/>
    <property type="match status" value="1"/>
</dbReference>
<dbReference type="AlphaFoldDB" id="A0A0G0TRQ7"/>
<dbReference type="SUPFAM" id="SSF52540">
    <property type="entry name" value="P-loop containing nucleoside triphosphate hydrolases"/>
    <property type="match status" value="1"/>
</dbReference>
<protein>
    <recommendedName>
        <fullName evidence="1">AAA+ ATPase domain-containing protein</fullName>
    </recommendedName>
</protein>
<dbReference type="PATRIC" id="fig|1618734.3.peg.119"/>
<dbReference type="InterPro" id="IPR025420">
    <property type="entry name" value="DUF4143"/>
</dbReference>
<organism evidence="2 3">
    <name type="scientific">Candidatus Nomurabacteria bacterium GW2011_GWA2_40_9</name>
    <dbReference type="NCBI Taxonomy" id="1618734"/>
    <lineage>
        <taxon>Bacteria</taxon>
        <taxon>Candidatus Nomuraibacteriota</taxon>
    </lineage>
</organism>
<evidence type="ECO:0000259" key="1">
    <source>
        <dbReference type="SMART" id="SM00382"/>
    </source>
</evidence>
<proteinExistence type="predicted"/>
<dbReference type="InterPro" id="IPR041682">
    <property type="entry name" value="AAA_14"/>
</dbReference>
<dbReference type="Gene3D" id="3.40.50.300">
    <property type="entry name" value="P-loop containing nucleotide triphosphate hydrolases"/>
    <property type="match status" value="1"/>
</dbReference>
<evidence type="ECO:0000313" key="3">
    <source>
        <dbReference type="Proteomes" id="UP000034749"/>
    </source>
</evidence>
<sequence length="408" mass="48367">MKIKRKIYDQIYKHIAEKEITMIIGPRQSGKTTIMKEVQRNLILEKKETVYLNLDIERDFSLLDSQEKLINYLKATIRSDYGYVFIDEFQKKKDAGIFLKGMYDMDLPYKFIISGSGSIELKEKTHESLAGRKRIFIVYPVSLEEFFLYKTEYRYNSLKEIHDFEPNKETVLLEEYMTYGGYPKVVITENKEEKYLIINEIVESFLHKDALALIKYEKLDDLQKLIKVLGTYNGSMIEYSNLSDAVGIAPQTIKNYIRYLEETHVVKRILPYSKKRIGEITKMPMLYFIDIGFLHYSLGTFGNLAKEKEGFLFQNIAWRILEEKHMHTGADINYWRTKDHQEVDFVIDYQDKLNAYEVKYSVSIVSTNALYSFRRRYKKAKLNIIVKDIKEDKFFKKESIEIIPYFLL</sequence>
<evidence type="ECO:0000313" key="2">
    <source>
        <dbReference type="EMBL" id="KKR79664.1"/>
    </source>
</evidence>
<dbReference type="SMART" id="SM00382">
    <property type="entry name" value="AAA"/>
    <property type="match status" value="1"/>
</dbReference>
<dbReference type="Pfam" id="PF13635">
    <property type="entry name" value="DUF4143"/>
    <property type="match status" value="1"/>
</dbReference>
<dbReference type="Proteomes" id="UP000034749">
    <property type="component" value="Unassembled WGS sequence"/>
</dbReference>
<dbReference type="InterPro" id="IPR003593">
    <property type="entry name" value="AAA+_ATPase"/>
</dbReference>
<dbReference type="Pfam" id="PF13173">
    <property type="entry name" value="AAA_14"/>
    <property type="match status" value="1"/>
</dbReference>